<sequence>MFIAQSAIILSFIASAFAHGSRVHGRRQQASISRSFTGAPYPTGPGFDVPALKDITASSAPEPTVPLPVTFPPGSTPLPLGAGAVGLPDNKVPPVDSPEVKAWLADIQGATIPTLAATKDGSCESDPAFADKAGSDGRCWWTCGGCTRETDIVNCQDKERWAITFDDGPSEYTPKLLTYLQSIDTLATFYVVGSRVISHPEMVQTQLMMALTTLTNEQVVAELGWCRKAIKDVTGVTPLTFRPPFGDIDDRVRAIALAMNLTPVIWTEVDATHKVDTEDFLVPGGIEKAEDTISQFRNTLSLVESDFGTGIISLEHDLFQETVDLAIGFTLPDALTRPGPDERGWTLGNVAQCRGQRPGDAYQETTTDPAVLERLGRTPPSPPSNTSAVPPQQSTTTAPASSAEVTRPVSSEAPLSTPPTVSTTRGSPVSNEYTSTPATAVVPPYTAVEPSYTPGYTGDLNSDAPVTSAQAPYQTAIVPPQAGTESDAPGEEPESAIASGTAVYDQTGAPTVGLTGDVIFPSGGAQNPILSANPQASSGQGSQPASVPTTTASSGSANNDGGLSFGLTNSSPLPKRANPYLATTSSSALGFRLLETSKIMPQAEETLLIDNYDSFTFNLYQSLCNLGAQVRVVRNSELKPSDLPNLKIKNLIISPGPGHPKTDGGISQEAIRYFSGKVPVLGVCMGLECLVDALGGEISYAGEIMHGKTSKIRHDERGCFKDLPQAFLSTRYHSLSAHIKSLPEQLAICAFTEESGVVMGVRHREYTVEAVQYHPESIMSEYGNEYLKNFLSLKGGTWDENPSAGVLDTQLPPFAYEPNGIPMAAKLPSILDAIQKQRLEDIALAQKTPGTTLEDLQASLDLHLDPPLISFVDRLTQGAVPALMAEIKRASPSKGAISMQTNAPKQALKYALAGASVISVLTEPKWFKGSLLDMRLVRQAVDSLPSRPAILRKDFILDEYQIMEARLHGADTVLLIVAMLPVTRLTRLFNYSRSLGMEPLVEVNNAEEMAAALELGAKVIGVNNRNLHTFQVDMGTTTRLADMCKERDVILCALSGINGRKDVLDYLDQGVKAVLVGEALMRAPDTSAFVQELLQIPPTLPVKSPKPLVKICGIRSPEEALIAAEGGADFIGLIFANSKRRVSIETAIEIATVVQTYRDETTVPHPQSIDQNLPWFAHHAQAIQQLRKPLLVGVFQDQPLEEVNAVAAAVHLDLVQLHGSEPLNLPSYISTPVIRVIHAKPDDTAETLGSISRPGLHNFVMLEAVKPGEKVSGGSGITVNLELAKELIEQGEANKHSRLPLFLAGGLTPETVAKVVKAVEPWAIDVSGGVETDGRKDPQKIRRFLELAKA</sequence>
<name>A0ACA9N1L5_9GLOM</name>
<proteinExistence type="predicted"/>
<evidence type="ECO:0000313" key="1">
    <source>
        <dbReference type="EMBL" id="CAG8622530.1"/>
    </source>
</evidence>
<protein>
    <submittedName>
        <fullName evidence="1">12549_t:CDS:1</fullName>
    </submittedName>
</protein>
<dbReference type="EMBL" id="CAJVPT010016908">
    <property type="protein sequence ID" value="CAG8622530.1"/>
    <property type="molecule type" value="Genomic_DNA"/>
</dbReference>
<dbReference type="Proteomes" id="UP000789525">
    <property type="component" value="Unassembled WGS sequence"/>
</dbReference>
<reference evidence="1" key="1">
    <citation type="submission" date="2021-06" db="EMBL/GenBank/DDBJ databases">
        <authorList>
            <person name="Kallberg Y."/>
            <person name="Tangrot J."/>
            <person name="Rosling A."/>
        </authorList>
    </citation>
    <scope>NUCLEOTIDE SEQUENCE</scope>
    <source>
        <strain evidence="1">CL356</strain>
    </source>
</reference>
<comment type="caution">
    <text evidence="1">The sequence shown here is derived from an EMBL/GenBank/DDBJ whole genome shotgun (WGS) entry which is preliminary data.</text>
</comment>
<organism evidence="1 2">
    <name type="scientific">Acaulospora colombiana</name>
    <dbReference type="NCBI Taxonomy" id="27376"/>
    <lineage>
        <taxon>Eukaryota</taxon>
        <taxon>Fungi</taxon>
        <taxon>Fungi incertae sedis</taxon>
        <taxon>Mucoromycota</taxon>
        <taxon>Glomeromycotina</taxon>
        <taxon>Glomeromycetes</taxon>
        <taxon>Diversisporales</taxon>
        <taxon>Acaulosporaceae</taxon>
        <taxon>Acaulospora</taxon>
    </lineage>
</organism>
<keyword evidence="2" id="KW-1185">Reference proteome</keyword>
<gene>
    <name evidence="1" type="ORF">ACOLOM_LOCUS7381</name>
</gene>
<evidence type="ECO:0000313" key="2">
    <source>
        <dbReference type="Proteomes" id="UP000789525"/>
    </source>
</evidence>
<accession>A0ACA9N1L5</accession>